<dbReference type="EMBL" id="CP073720">
    <property type="protein sequence ID" value="UWP79388.1"/>
    <property type="molecule type" value="Genomic_DNA"/>
</dbReference>
<dbReference type="Gene3D" id="2.20.130.10">
    <property type="entry name" value="CAC2371-like domains"/>
    <property type="match status" value="1"/>
</dbReference>
<keyword evidence="1 5" id="KW-0489">Methyltransferase</keyword>
<dbReference type="SUPFAM" id="SSF53335">
    <property type="entry name" value="S-adenosyl-L-methionine-dependent methyltransferases"/>
    <property type="match status" value="1"/>
</dbReference>
<dbReference type="InterPro" id="IPR029063">
    <property type="entry name" value="SAM-dependent_MTases_sf"/>
</dbReference>
<dbReference type="RefSeq" id="WP_259857087.1">
    <property type="nucleotide sequence ID" value="NZ_BAAAST010000090.1"/>
</dbReference>
<reference evidence="5" key="1">
    <citation type="submission" date="2021-04" db="EMBL/GenBank/DDBJ databases">
        <authorList>
            <person name="Hartkoorn R.C."/>
            <person name="Beaudoing E."/>
            <person name="Hot D."/>
        </authorList>
    </citation>
    <scope>NUCLEOTIDE SEQUENCE</scope>
    <source>
        <strain evidence="5">NRRL B-16292</strain>
    </source>
</reference>
<evidence type="ECO:0000256" key="2">
    <source>
        <dbReference type="ARBA" id="ARBA00022679"/>
    </source>
</evidence>
<keyword evidence="6" id="KW-1185">Reference proteome</keyword>
<dbReference type="Pfam" id="PF13649">
    <property type="entry name" value="Methyltransf_25"/>
    <property type="match status" value="1"/>
</dbReference>
<dbReference type="PANTHER" id="PTHR43464:SF19">
    <property type="entry name" value="UBIQUINONE BIOSYNTHESIS O-METHYLTRANSFERASE, MITOCHONDRIAL"/>
    <property type="match status" value="1"/>
</dbReference>
<keyword evidence="3" id="KW-0949">S-adenosyl-L-methionine</keyword>
<dbReference type="Gene3D" id="3.40.50.150">
    <property type="entry name" value="Vaccinia Virus protein VP39"/>
    <property type="match status" value="1"/>
</dbReference>
<dbReference type="GO" id="GO:0008168">
    <property type="term" value="F:methyltransferase activity"/>
    <property type="evidence" value="ECO:0007669"/>
    <property type="project" value="UniProtKB-KW"/>
</dbReference>
<dbReference type="GO" id="GO:0032259">
    <property type="term" value="P:methylation"/>
    <property type="evidence" value="ECO:0007669"/>
    <property type="project" value="UniProtKB-KW"/>
</dbReference>
<dbReference type="Proteomes" id="UP001059617">
    <property type="component" value="Chromosome"/>
</dbReference>
<gene>
    <name evidence="5" type="ORF">Dfulv_29995</name>
</gene>
<evidence type="ECO:0000256" key="3">
    <source>
        <dbReference type="ARBA" id="ARBA00022691"/>
    </source>
</evidence>
<dbReference type="InterPro" id="IPR041698">
    <property type="entry name" value="Methyltransf_25"/>
</dbReference>
<keyword evidence="2" id="KW-0808">Transferase</keyword>
<accession>A0ABY5VNY7</accession>
<reference evidence="5" key="2">
    <citation type="submission" date="2022-09" db="EMBL/GenBank/DDBJ databases">
        <title>Biosynthetic gene clusters of Dactylosporangioum fulvum.</title>
        <authorList>
            <person name="Caradec T."/>
        </authorList>
    </citation>
    <scope>NUCLEOTIDE SEQUENCE</scope>
    <source>
        <strain evidence="5">NRRL B-16292</strain>
    </source>
</reference>
<proteinExistence type="predicted"/>
<protein>
    <submittedName>
        <fullName evidence="5">Methyltransferase domain-containing protein</fullName>
    </submittedName>
</protein>
<organism evidence="5 6">
    <name type="scientific">Dactylosporangium fulvum</name>
    <dbReference type="NCBI Taxonomy" id="53359"/>
    <lineage>
        <taxon>Bacteria</taxon>
        <taxon>Bacillati</taxon>
        <taxon>Actinomycetota</taxon>
        <taxon>Actinomycetes</taxon>
        <taxon>Micromonosporales</taxon>
        <taxon>Micromonosporaceae</taxon>
        <taxon>Dactylosporangium</taxon>
    </lineage>
</organism>
<evidence type="ECO:0000256" key="1">
    <source>
        <dbReference type="ARBA" id="ARBA00022603"/>
    </source>
</evidence>
<evidence type="ECO:0000313" key="5">
    <source>
        <dbReference type="EMBL" id="UWP79388.1"/>
    </source>
</evidence>
<dbReference type="CDD" id="cd02440">
    <property type="entry name" value="AdoMet_MTases"/>
    <property type="match status" value="1"/>
</dbReference>
<sequence>MTAPDGSPVGFYALLPPSGEAEIVHAAVPPGAEVLELGCGTGRILRRLAALGHAVTGVDTSPEMLAHAADVTTVCTPIETADLGRRFDVVLLASHLVNTPDPAVRAALLAGARRHVTADGTLVVQWHPPAWFDTVAPSDAERDGIRYVLSAPHRDGPLLTATVGYHVGDRRWSHTFTARRLTEDELTQAVGEAGFGPPRRLTADGSWLASRPLR</sequence>
<evidence type="ECO:0000313" key="6">
    <source>
        <dbReference type="Proteomes" id="UP001059617"/>
    </source>
</evidence>
<evidence type="ECO:0000259" key="4">
    <source>
        <dbReference type="Pfam" id="PF13649"/>
    </source>
</evidence>
<name>A0ABY5VNY7_9ACTN</name>
<dbReference type="PANTHER" id="PTHR43464">
    <property type="entry name" value="METHYLTRANSFERASE"/>
    <property type="match status" value="1"/>
</dbReference>
<feature type="domain" description="Methyltransferase" evidence="4">
    <location>
        <begin position="34"/>
        <end position="120"/>
    </location>
</feature>